<keyword evidence="2" id="KW-1185">Reference proteome</keyword>
<accession>L8WKR9</accession>
<evidence type="ECO:0000313" key="1">
    <source>
        <dbReference type="EMBL" id="ELU36964.1"/>
    </source>
</evidence>
<comment type="caution">
    <text evidence="1">The sequence shown here is derived from an EMBL/GenBank/DDBJ whole genome shotgun (WGS) entry which is preliminary data.</text>
</comment>
<reference evidence="1 2" key="1">
    <citation type="journal article" date="2013" name="Nat. Commun.">
        <title>The evolution and pathogenic mechanisms of the rice sheath blight pathogen.</title>
        <authorList>
            <person name="Zheng A."/>
            <person name="Lin R."/>
            <person name="Xu L."/>
            <person name="Qin P."/>
            <person name="Tang C."/>
            <person name="Ai P."/>
            <person name="Zhang D."/>
            <person name="Liu Y."/>
            <person name="Sun Z."/>
            <person name="Feng H."/>
            <person name="Wang Y."/>
            <person name="Chen Y."/>
            <person name="Liang X."/>
            <person name="Fu R."/>
            <person name="Li Q."/>
            <person name="Zhang J."/>
            <person name="Yu X."/>
            <person name="Xie Z."/>
            <person name="Ding L."/>
            <person name="Guan P."/>
            <person name="Tang J."/>
            <person name="Liang Y."/>
            <person name="Wang S."/>
            <person name="Deng Q."/>
            <person name="Li S."/>
            <person name="Zhu J."/>
            <person name="Wang L."/>
            <person name="Liu H."/>
            <person name="Li P."/>
        </authorList>
    </citation>
    <scope>NUCLEOTIDE SEQUENCE [LARGE SCALE GENOMIC DNA]</scope>
    <source>
        <strain evidence="2">AG-1 IA</strain>
    </source>
</reference>
<dbReference type="EMBL" id="AFRT01002915">
    <property type="protein sequence ID" value="ELU36964.1"/>
    <property type="molecule type" value="Genomic_DNA"/>
</dbReference>
<dbReference type="AlphaFoldDB" id="L8WKR9"/>
<dbReference type="Proteomes" id="UP000011668">
    <property type="component" value="Unassembled WGS sequence"/>
</dbReference>
<organism evidence="1 2">
    <name type="scientific">Thanatephorus cucumeris (strain AG1-IA)</name>
    <name type="common">Rice sheath blight fungus</name>
    <name type="synonym">Rhizoctonia solani</name>
    <dbReference type="NCBI Taxonomy" id="983506"/>
    <lineage>
        <taxon>Eukaryota</taxon>
        <taxon>Fungi</taxon>
        <taxon>Dikarya</taxon>
        <taxon>Basidiomycota</taxon>
        <taxon>Agaricomycotina</taxon>
        <taxon>Agaricomycetes</taxon>
        <taxon>Cantharellales</taxon>
        <taxon>Ceratobasidiaceae</taxon>
        <taxon>Rhizoctonia</taxon>
        <taxon>Rhizoctonia solani AG-1</taxon>
    </lineage>
</organism>
<protein>
    <submittedName>
        <fullName evidence="1">Uncharacterized protein</fullName>
    </submittedName>
</protein>
<dbReference type="HOGENOM" id="CLU_2672829_0_0_1"/>
<sequence length="75" mass="8472">MSESWMRRFETPKSANVTLHITPAIKSNYLRRALNDSADCIGPNGMLPPRSQPQRPANFLLPLYLSLPVDFNICV</sequence>
<proteinExistence type="predicted"/>
<name>L8WKR9_THACA</name>
<evidence type="ECO:0000313" key="2">
    <source>
        <dbReference type="Proteomes" id="UP000011668"/>
    </source>
</evidence>
<gene>
    <name evidence="1" type="ORF">AG1IA_09002</name>
</gene>